<evidence type="ECO:0000313" key="2">
    <source>
        <dbReference type="EnsemblPlants" id="AES64741"/>
    </source>
</evidence>
<accession>G7IJT8</accession>
<reference evidence="2" key="3">
    <citation type="submission" date="2015-04" db="UniProtKB">
        <authorList>
            <consortium name="EnsemblPlants"/>
        </authorList>
    </citation>
    <scope>IDENTIFICATION</scope>
    <source>
        <strain evidence="2">cv. Jemalong A17</strain>
    </source>
</reference>
<keyword evidence="3" id="KW-1185">Reference proteome</keyword>
<reference evidence="1 3" key="1">
    <citation type="journal article" date="2011" name="Nature">
        <title>The Medicago genome provides insight into the evolution of rhizobial symbioses.</title>
        <authorList>
            <person name="Young N.D."/>
            <person name="Debelle F."/>
            <person name="Oldroyd G.E."/>
            <person name="Geurts R."/>
            <person name="Cannon S.B."/>
            <person name="Udvardi M.K."/>
            <person name="Benedito V.A."/>
            <person name="Mayer K.F."/>
            <person name="Gouzy J."/>
            <person name="Schoof H."/>
            <person name="Van de Peer Y."/>
            <person name="Proost S."/>
            <person name="Cook D.R."/>
            <person name="Meyers B.C."/>
            <person name="Spannagl M."/>
            <person name="Cheung F."/>
            <person name="De Mita S."/>
            <person name="Krishnakumar V."/>
            <person name="Gundlach H."/>
            <person name="Zhou S."/>
            <person name="Mudge J."/>
            <person name="Bharti A.K."/>
            <person name="Murray J.D."/>
            <person name="Naoumkina M.A."/>
            <person name="Rosen B."/>
            <person name="Silverstein K.A."/>
            <person name="Tang H."/>
            <person name="Rombauts S."/>
            <person name="Zhao P.X."/>
            <person name="Zhou P."/>
            <person name="Barbe V."/>
            <person name="Bardou P."/>
            <person name="Bechner M."/>
            <person name="Bellec A."/>
            <person name="Berger A."/>
            <person name="Berges H."/>
            <person name="Bidwell S."/>
            <person name="Bisseling T."/>
            <person name="Choisne N."/>
            <person name="Couloux A."/>
            <person name="Denny R."/>
            <person name="Deshpande S."/>
            <person name="Dai X."/>
            <person name="Doyle J.J."/>
            <person name="Dudez A.M."/>
            <person name="Farmer A.D."/>
            <person name="Fouteau S."/>
            <person name="Franken C."/>
            <person name="Gibelin C."/>
            <person name="Gish J."/>
            <person name="Goldstein S."/>
            <person name="Gonzalez A.J."/>
            <person name="Green P.J."/>
            <person name="Hallab A."/>
            <person name="Hartog M."/>
            <person name="Hua A."/>
            <person name="Humphray S.J."/>
            <person name="Jeong D.H."/>
            <person name="Jing Y."/>
            <person name="Jocker A."/>
            <person name="Kenton S.M."/>
            <person name="Kim D.J."/>
            <person name="Klee K."/>
            <person name="Lai H."/>
            <person name="Lang C."/>
            <person name="Lin S."/>
            <person name="Macmil S.L."/>
            <person name="Magdelenat G."/>
            <person name="Matthews L."/>
            <person name="McCorrison J."/>
            <person name="Monaghan E.L."/>
            <person name="Mun J.H."/>
            <person name="Najar F.Z."/>
            <person name="Nicholson C."/>
            <person name="Noirot C."/>
            <person name="O'Bleness M."/>
            <person name="Paule C.R."/>
            <person name="Poulain J."/>
            <person name="Prion F."/>
            <person name="Qin B."/>
            <person name="Qu C."/>
            <person name="Retzel E.F."/>
            <person name="Riddle C."/>
            <person name="Sallet E."/>
            <person name="Samain S."/>
            <person name="Samson N."/>
            <person name="Sanders I."/>
            <person name="Saurat O."/>
            <person name="Scarpelli C."/>
            <person name="Schiex T."/>
            <person name="Segurens B."/>
            <person name="Severin A.J."/>
            <person name="Sherrier D.J."/>
            <person name="Shi R."/>
            <person name="Sims S."/>
            <person name="Singer S.R."/>
            <person name="Sinharoy S."/>
            <person name="Sterck L."/>
            <person name="Viollet A."/>
            <person name="Wang B.B."/>
            <person name="Wang K."/>
            <person name="Wang M."/>
            <person name="Wang X."/>
            <person name="Warfsmann J."/>
            <person name="Weissenbach J."/>
            <person name="White D.D."/>
            <person name="White J.D."/>
            <person name="Wiley G.B."/>
            <person name="Wincker P."/>
            <person name="Xing Y."/>
            <person name="Yang L."/>
            <person name="Yao Z."/>
            <person name="Ying F."/>
            <person name="Zhai J."/>
            <person name="Zhou L."/>
            <person name="Zuber A."/>
            <person name="Denarie J."/>
            <person name="Dixon R.A."/>
            <person name="May G.D."/>
            <person name="Schwartz D.C."/>
            <person name="Rogers J."/>
            <person name="Quetier F."/>
            <person name="Town C.D."/>
            <person name="Roe B.A."/>
        </authorList>
    </citation>
    <scope>NUCLEOTIDE SEQUENCE [LARGE SCALE GENOMIC DNA]</scope>
    <source>
        <strain evidence="1">A17</strain>
        <strain evidence="2 3">cv. Jemalong A17</strain>
    </source>
</reference>
<proteinExistence type="predicted"/>
<dbReference type="EnsemblPlants" id="AES64741">
    <property type="protein sequence ID" value="AES64741"/>
    <property type="gene ID" value="MTR_2g029790"/>
</dbReference>
<dbReference type="AlphaFoldDB" id="G7IJT8"/>
<evidence type="ECO:0000313" key="1">
    <source>
        <dbReference type="EMBL" id="AES64741.1"/>
    </source>
</evidence>
<organism evidence="1 3">
    <name type="scientific">Medicago truncatula</name>
    <name type="common">Barrel medic</name>
    <name type="synonym">Medicago tribuloides</name>
    <dbReference type="NCBI Taxonomy" id="3880"/>
    <lineage>
        <taxon>Eukaryota</taxon>
        <taxon>Viridiplantae</taxon>
        <taxon>Streptophyta</taxon>
        <taxon>Embryophyta</taxon>
        <taxon>Tracheophyta</taxon>
        <taxon>Spermatophyta</taxon>
        <taxon>Magnoliopsida</taxon>
        <taxon>eudicotyledons</taxon>
        <taxon>Gunneridae</taxon>
        <taxon>Pentapetalae</taxon>
        <taxon>rosids</taxon>
        <taxon>fabids</taxon>
        <taxon>Fabales</taxon>
        <taxon>Fabaceae</taxon>
        <taxon>Papilionoideae</taxon>
        <taxon>50 kb inversion clade</taxon>
        <taxon>NPAAA clade</taxon>
        <taxon>Hologalegina</taxon>
        <taxon>IRL clade</taxon>
        <taxon>Trifolieae</taxon>
        <taxon>Medicago</taxon>
    </lineage>
</organism>
<dbReference type="PaxDb" id="3880-AES64741"/>
<sequence>MEERRNNNNNNLLILLRKKKIDGGERINKLENGVYVFCYECMYVMMNMKKRMREGDEES</sequence>
<dbReference type="HOGENOM" id="CLU_2982019_0_0_1"/>
<dbReference type="EMBL" id="CM001218">
    <property type="protein sequence ID" value="AES64741.1"/>
    <property type="molecule type" value="Genomic_DNA"/>
</dbReference>
<evidence type="ECO:0000313" key="3">
    <source>
        <dbReference type="Proteomes" id="UP000002051"/>
    </source>
</evidence>
<reference evidence="1 3" key="2">
    <citation type="journal article" date="2014" name="BMC Genomics">
        <title>An improved genome release (version Mt4.0) for the model legume Medicago truncatula.</title>
        <authorList>
            <person name="Tang H."/>
            <person name="Krishnakumar V."/>
            <person name="Bidwell S."/>
            <person name="Rosen B."/>
            <person name="Chan A."/>
            <person name="Zhou S."/>
            <person name="Gentzbittel L."/>
            <person name="Childs K.L."/>
            <person name="Yandell M."/>
            <person name="Gundlach H."/>
            <person name="Mayer K.F."/>
            <person name="Schwartz D.C."/>
            <person name="Town C.D."/>
        </authorList>
    </citation>
    <scope>GENOME REANNOTATION</scope>
    <source>
        <strain evidence="2 3">cv. Jemalong A17</strain>
    </source>
</reference>
<dbReference type="Proteomes" id="UP000002051">
    <property type="component" value="Chromosome 2"/>
</dbReference>
<gene>
    <name evidence="1" type="ordered locus">MTR_2g029790</name>
</gene>
<protein>
    <submittedName>
        <fullName evidence="1 2">Uncharacterized protein</fullName>
    </submittedName>
</protein>
<name>G7IJT8_MEDTR</name>